<dbReference type="Gene3D" id="1.10.443.10">
    <property type="entry name" value="Intergrase catalytic core"/>
    <property type="match status" value="1"/>
</dbReference>
<reference evidence="7" key="1">
    <citation type="journal article" date="2019" name="Int. J. Syst. Evol. Microbiol.">
        <title>The Global Catalogue of Microorganisms (GCM) 10K type strain sequencing project: providing services to taxonomists for standard genome sequencing and annotation.</title>
        <authorList>
            <consortium name="The Broad Institute Genomics Platform"/>
            <consortium name="The Broad Institute Genome Sequencing Center for Infectious Disease"/>
            <person name="Wu L."/>
            <person name="Ma J."/>
        </authorList>
    </citation>
    <scope>NUCLEOTIDE SEQUENCE [LARGE SCALE GENOMIC DNA]</scope>
    <source>
        <strain evidence="7">NBRC 110107</strain>
    </source>
</reference>
<evidence type="ECO:0000256" key="1">
    <source>
        <dbReference type="ARBA" id="ARBA00008857"/>
    </source>
</evidence>
<dbReference type="PROSITE" id="PS51898">
    <property type="entry name" value="TYR_RECOMBINASE"/>
    <property type="match status" value="1"/>
</dbReference>
<dbReference type="InterPro" id="IPR025166">
    <property type="entry name" value="Integrase_DNA_bind_dom"/>
</dbReference>
<keyword evidence="4" id="KW-0233">DNA recombination</keyword>
<dbReference type="Gene3D" id="1.10.150.130">
    <property type="match status" value="1"/>
</dbReference>
<dbReference type="Pfam" id="PF00589">
    <property type="entry name" value="Phage_integrase"/>
    <property type="match status" value="1"/>
</dbReference>
<feature type="domain" description="Tyr recombinase" evidence="5">
    <location>
        <begin position="204"/>
        <end position="382"/>
    </location>
</feature>
<dbReference type="InterPro" id="IPR013762">
    <property type="entry name" value="Integrase-like_cat_sf"/>
</dbReference>
<dbReference type="InterPro" id="IPR011010">
    <property type="entry name" value="DNA_brk_join_enz"/>
</dbReference>
<dbReference type="InterPro" id="IPR053876">
    <property type="entry name" value="Phage_int_M"/>
</dbReference>
<dbReference type="InterPro" id="IPR050808">
    <property type="entry name" value="Phage_Integrase"/>
</dbReference>
<dbReference type="Proteomes" id="UP001156921">
    <property type="component" value="Unassembled WGS sequence"/>
</dbReference>
<evidence type="ECO:0000259" key="5">
    <source>
        <dbReference type="PROSITE" id="PS51898"/>
    </source>
</evidence>
<gene>
    <name evidence="6" type="primary">int</name>
    <name evidence="6" type="ORF">GCM10007859_16960</name>
</gene>
<keyword evidence="7" id="KW-1185">Reference proteome</keyword>
<dbReference type="CDD" id="cd00801">
    <property type="entry name" value="INT_P4_C"/>
    <property type="match status" value="1"/>
</dbReference>
<keyword evidence="3" id="KW-0238">DNA-binding</keyword>
<dbReference type="RefSeq" id="WP_284222541.1">
    <property type="nucleotide sequence ID" value="NZ_BSOY01000033.1"/>
</dbReference>
<name>A0ABQ6BK76_9CAUL</name>
<evidence type="ECO:0000256" key="2">
    <source>
        <dbReference type="ARBA" id="ARBA00022908"/>
    </source>
</evidence>
<dbReference type="Pfam" id="PF13356">
    <property type="entry name" value="Arm-DNA-bind_3"/>
    <property type="match status" value="1"/>
</dbReference>
<dbReference type="Gene3D" id="3.30.160.390">
    <property type="entry name" value="Integrase, DNA-binding domain"/>
    <property type="match status" value="1"/>
</dbReference>
<dbReference type="SUPFAM" id="SSF56349">
    <property type="entry name" value="DNA breaking-rejoining enzymes"/>
    <property type="match status" value="1"/>
</dbReference>
<dbReference type="EMBL" id="BSOY01000033">
    <property type="protein sequence ID" value="GLS01681.1"/>
    <property type="molecule type" value="Genomic_DNA"/>
</dbReference>
<evidence type="ECO:0000256" key="3">
    <source>
        <dbReference type="ARBA" id="ARBA00023125"/>
    </source>
</evidence>
<dbReference type="PANTHER" id="PTHR30629:SF2">
    <property type="entry name" value="PROPHAGE INTEGRASE INTS-RELATED"/>
    <property type="match status" value="1"/>
</dbReference>
<dbReference type="InterPro" id="IPR002104">
    <property type="entry name" value="Integrase_catalytic"/>
</dbReference>
<dbReference type="InterPro" id="IPR038488">
    <property type="entry name" value="Integrase_DNA-bd_sf"/>
</dbReference>
<accession>A0ABQ6BK76</accession>
<dbReference type="Pfam" id="PF22022">
    <property type="entry name" value="Phage_int_M"/>
    <property type="match status" value="1"/>
</dbReference>
<evidence type="ECO:0000313" key="7">
    <source>
        <dbReference type="Proteomes" id="UP001156921"/>
    </source>
</evidence>
<evidence type="ECO:0000256" key="4">
    <source>
        <dbReference type="ARBA" id="ARBA00023172"/>
    </source>
</evidence>
<sequence length="403" mass="44292">MARQLNRLSPRAVATITKPGRHADGGGLYLSVGPGEARRWVFLFRWRGKLKEMGLGGFSSVTLAKAREKATAARALVADGVNPLEVKHANAAVPTFGELADAVVKDLGPQWKNEKHKAQWAATLTTDAAKLRPLRVDRIETADILETLKPIWSQKPETASRLRGRIERVLEAAKAKGFRTGENPARWKGHLDHVLPKRRKMTRGHHAALPFADVPAFVGELRGRTGMAALALEFVILTAARSGEVRGATWSEIDLKAKLWTVPAERMKAGRVHRVPLCERAVVILEELKTLSDGSGGSLVFPTPKPDVGLSDAAFSALLKRMGKKPGTLTPHGFRSSFRDWAGEVSTFPRDVAELALAHAVGDMTEQAYRRGDALEKRRKLMDAWARFCEPSRSARVVQLARQ</sequence>
<proteinExistence type="inferred from homology"/>
<keyword evidence="2" id="KW-0229">DNA integration</keyword>
<protein>
    <submittedName>
        <fullName evidence="6">Integrase</fullName>
    </submittedName>
</protein>
<dbReference type="PANTHER" id="PTHR30629">
    <property type="entry name" value="PROPHAGE INTEGRASE"/>
    <property type="match status" value="1"/>
</dbReference>
<dbReference type="InterPro" id="IPR010998">
    <property type="entry name" value="Integrase_recombinase_N"/>
</dbReference>
<comment type="similarity">
    <text evidence="1">Belongs to the 'phage' integrase family.</text>
</comment>
<organism evidence="6 7">
    <name type="scientific">Brevundimonas denitrificans</name>
    <dbReference type="NCBI Taxonomy" id="1443434"/>
    <lineage>
        <taxon>Bacteria</taxon>
        <taxon>Pseudomonadati</taxon>
        <taxon>Pseudomonadota</taxon>
        <taxon>Alphaproteobacteria</taxon>
        <taxon>Caulobacterales</taxon>
        <taxon>Caulobacteraceae</taxon>
        <taxon>Brevundimonas</taxon>
    </lineage>
</organism>
<comment type="caution">
    <text evidence="6">The sequence shown here is derived from an EMBL/GenBank/DDBJ whole genome shotgun (WGS) entry which is preliminary data.</text>
</comment>
<evidence type="ECO:0000313" key="6">
    <source>
        <dbReference type="EMBL" id="GLS01681.1"/>
    </source>
</evidence>